<comment type="caution">
    <text evidence="2">The sequence shown here is derived from an EMBL/GenBank/DDBJ whole genome shotgun (WGS) entry which is preliminary data.</text>
</comment>
<feature type="compositionally biased region" description="Low complexity" evidence="1">
    <location>
        <begin position="40"/>
        <end position="56"/>
    </location>
</feature>
<name>A0ABP6UGM6_9ACTN</name>
<organism evidence="2 3">
    <name type="scientific">Actinomadura keratinilytica</name>
    <dbReference type="NCBI Taxonomy" id="547461"/>
    <lineage>
        <taxon>Bacteria</taxon>
        <taxon>Bacillati</taxon>
        <taxon>Actinomycetota</taxon>
        <taxon>Actinomycetes</taxon>
        <taxon>Streptosporangiales</taxon>
        <taxon>Thermomonosporaceae</taxon>
        <taxon>Actinomadura</taxon>
    </lineage>
</organism>
<evidence type="ECO:0000313" key="3">
    <source>
        <dbReference type="Proteomes" id="UP001500266"/>
    </source>
</evidence>
<evidence type="ECO:0000313" key="2">
    <source>
        <dbReference type="EMBL" id="GAA3507741.1"/>
    </source>
</evidence>
<proteinExistence type="predicted"/>
<evidence type="ECO:0000256" key="1">
    <source>
        <dbReference type="SAM" id="MobiDB-lite"/>
    </source>
</evidence>
<feature type="region of interest" description="Disordered" evidence="1">
    <location>
        <begin position="24"/>
        <end position="74"/>
    </location>
</feature>
<gene>
    <name evidence="2" type="ORF">GCM10022416_60620</name>
</gene>
<protein>
    <submittedName>
        <fullName evidence="2">Uncharacterized protein</fullName>
    </submittedName>
</protein>
<dbReference type="Proteomes" id="UP001500266">
    <property type="component" value="Unassembled WGS sequence"/>
</dbReference>
<accession>A0ABP6UGM6</accession>
<dbReference type="EMBL" id="BAABDO010000172">
    <property type="protein sequence ID" value="GAA3507741.1"/>
    <property type="molecule type" value="Genomic_DNA"/>
</dbReference>
<sequence length="98" mass="9872">MPRVTSSRLARQFVRVACRRRGVGNGRPPFVRGGPGLPIGTTADDGGKATGAAEEAPPVADPLTRPRWSAGSKAGGRPLLLSGLVSATGITAATLAAL</sequence>
<keyword evidence="3" id="KW-1185">Reference proteome</keyword>
<reference evidence="3" key="1">
    <citation type="journal article" date="2019" name="Int. J. Syst. Evol. Microbiol.">
        <title>The Global Catalogue of Microorganisms (GCM) 10K type strain sequencing project: providing services to taxonomists for standard genome sequencing and annotation.</title>
        <authorList>
            <consortium name="The Broad Institute Genomics Platform"/>
            <consortium name="The Broad Institute Genome Sequencing Center for Infectious Disease"/>
            <person name="Wu L."/>
            <person name="Ma J."/>
        </authorList>
    </citation>
    <scope>NUCLEOTIDE SEQUENCE [LARGE SCALE GENOMIC DNA]</scope>
    <source>
        <strain evidence="3">JCM 17316</strain>
    </source>
</reference>